<evidence type="ECO:0000313" key="3">
    <source>
        <dbReference type="Proteomes" id="UP000481037"/>
    </source>
</evidence>
<feature type="compositionally biased region" description="Basic residues" evidence="1">
    <location>
        <begin position="136"/>
        <end position="146"/>
    </location>
</feature>
<evidence type="ECO:0000256" key="1">
    <source>
        <dbReference type="SAM" id="MobiDB-lite"/>
    </source>
</evidence>
<evidence type="ECO:0000313" key="2">
    <source>
        <dbReference type="EMBL" id="MRX11746.1"/>
    </source>
</evidence>
<comment type="caution">
    <text evidence="2">The sequence shown here is derived from an EMBL/GenBank/DDBJ whole genome shotgun (WGS) entry which is preliminary data.</text>
</comment>
<organism evidence="2 3">
    <name type="scientific">Duganella alba</name>
    <dbReference type="NCBI Taxonomy" id="2666081"/>
    <lineage>
        <taxon>Bacteria</taxon>
        <taxon>Pseudomonadati</taxon>
        <taxon>Pseudomonadota</taxon>
        <taxon>Betaproteobacteria</taxon>
        <taxon>Burkholderiales</taxon>
        <taxon>Oxalobacteraceae</taxon>
        <taxon>Telluria group</taxon>
        <taxon>Duganella</taxon>
    </lineage>
</organism>
<keyword evidence="3" id="KW-1185">Reference proteome</keyword>
<sequence>MDMTHHVYTELYYQMRKREDHRTREEVVLIALKEWMARQYGQPTDRGYQWKELFLPHGTRLRISHRGLCYFAQVEGDLLMAEGKIVTPSSWAMEVCGSVRNAWRDICLRRNHLEPWTKASDWRAAAGDQPRQPGVNRRRRARRSTD</sequence>
<dbReference type="RefSeq" id="WP_154370413.1">
    <property type="nucleotide sequence ID" value="NZ_WKJM01000044.1"/>
</dbReference>
<proteinExistence type="predicted"/>
<accession>A0A6L5QPF3</accession>
<feature type="region of interest" description="Disordered" evidence="1">
    <location>
        <begin position="123"/>
        <end position="146"/>
    </location>
</feature>
<dbReference type="EMBL" id="WKJM01000044">
    <property type="protein sequence ID" value="MRX11746.1"/>
    <property type="molecule type" value="Genomic_DNA"/>
</dbReference>
<reference evidence="2 3" key="1">
    <citation type="submission" date="2019-11" db="EMBL/GenBank/DDBJ databases">
        <title>Novel species isolated from a subtropical stream in China.</title>
        <authorList>
            <person name="Lu H."/>
        </authorList>
    </citation>
    <scope>NUCLEOTIDE SEQUENCE [LARGE SCALE GENOMIC DNA]</scope>
    <source>
        <strain evidence="2 3">FT25W</strain>
    </source>
</reference>
<name>A0A6L5QPF3_9BURK</name>
<dbReference type="Proteomes" id="UP000481037">
    <property type="component" value="Unassembled WGS sequence"/>
</dbReference>
<protein>
    <submittedName>
        <fullName evidence="2">Uncharacterized protein</fullName>
    </submittedName>
</protein>
<dbReference type="AlphaFoldDB" id="A0A6L5QPF3"/>
<gene>
    <name evidence="2" type="ORF">GJ697_28345</name>
</gene>